<dbReference type="Proteomes" id="UP000197138">
    <property type="component" value="Unassembled WGS sequence"/>
</dbReference>
<evidence type="ECO:0000313" key="3">
    <source>
        <dbReference type="Proteomes" id="UP000197138"/>
    </source>
</evidence>
<evidence type="ECO:0000313" key="2">
    <source>
        <dbReference type="EMBL" id="OWM89105.1"/>
    </source>
</evidence>
<organism evidence="2 3">
    <name type="scientific">Punica granatum</name>
    <name type="common">Pomegranate</name>
    <dbReference type="NCBI Taxonomy" id="22663"/>
    <lineage>
        <taxon>Eukaryota</taxon>
        <taxon>Viridiplantae</taxon>
        <taxon>Streptophyta</taxon>
        <taxon>Embryophyta</taxon>
        <taxon>Tracheophyta</taxon>
        <taxon>Spermatophyta</taxon>
        <taxon>Magnoliopsida</taxon>
        <taxon>eudicotyledons</taxon>
        <taxon>Gunneridae</taxon>
        <taxon>Pentapetalae</taxon>
        <taxon>rosids</taxon>
        <taxon>malvids</taxon>
        <taxon>Myrtales</taxon>
        <taxon>Lythraceae</taxon>
        <taxon>Punica</taxon>
    </lineage>
</organism>
<sequence>MIQLEDLSHEHEEESQDDRVRHEGELWDKHVPVRLSKRARAKRIEQAMQRKLLHVLRREVKLLDEMYVEYEATTVNILEVYLEDDPSSKG</sequence>
<comment type="caution">
    <text evidence="2">The sequence shown here is derived from an EMBL/GenBank/DDBJ whole genome shotgun (WGS) entry which is preliminary data.</text>
</comment>
<gene>
    <name evidence="2" type="ORF">CDL15_Pgr026268</name>
</gene>
<name>A0A218XVB3_PUNGR</name>
<reference evidence="3" key="1">
    <citation type="journal article" date="2017" name="Plant J.">
        <title>The pomegranate (Punica granatum L.) genome and the genomics of punicalagin biosynthesis.</title>
        <authorList>
            <person name="Qin G."/>
            <person name="Xu C."/>
            <person name="Ming R."/>
            <person name="Tang H."/>
            <person name="Guyot R."/>
            <person name="Kramer E.M."/>
            <person name="Hu Y."/>
            <person name="Yi X."/>
            <person name="Qi Y."/>
            <person name="Xu X."/>
            <person name="Gao Z."/>
            <person name="Pan H."/>
            <person name="Jian J."/>
            <person name="Tian Y."/>
            <person name="Yue Z."/>
            <person name="Xu Y."/>
        </authorList>
    </citation>
    <scope>NUCLEOTIDE SEQUENCE [LARGE SCALE GENOMIC DNA]</scope>
    <source>
        <strain evidence="3">cv. Dabenzi</strain>
    </source>
</reference>
<protein>
    <submittedName>
        <fullName evidence="2">Uncharacterized protein</fullName>
    </submittedName>
</protein>
<accession>A0A218XVB3</accession>
<evidence type="ECO:0000256" key="1">
    <source>
        <dbReference type="SAM" id="MobiDB-lite"/>
    </source>
</evidence>
<proteinExistence type="predicted"/>
<dbReference type="AlphaFoldDB" id="A0A218XVB3"/>
<dbReference type="EMBL" id="MTKT01000676">
    <property type="protein sequence ID" value="OWM89105.1"/>
    <property type="molecule type" value="Genomic_DNA"/>
</dbReference>
<feature type="region of interest" description="Disordered" evidence="1">
    <location>
        <begin position="1"/>
        <end position="23"/>
    </location>
</feature>